<dbReference type="InterPro" id="IPR008984">
    <property type="entry name" value="SMAD_FHA_dom_sf"/>
</dbReference>
<organism evidence="3">
    <name type="scientific">Daucus carota subsp. sativus</name>
    <name type="common">Carrot</name>
    <dbReference type="NCBI Taxonomy" id="79200"/>
    <lineage>
        <taxon>Eukaryota</taxon>
        <taxon>Viridiplantae</taxon>
        <taxon>Streptophyta</taxon>
        <taxon>Embryophyta</taxon>
        <taxon>Tracheophyta</taxon>
        <taxon>Spermatophyta</taxon>
        <taxon>Magnoliopsida</taxon>
        <taxon>eudicotyledons</taxon>
        <taxon>Gunneridae</taxon>
        <taxon>Pentapetalae</taxon>
        <taxon>asterids</taxon>
        <taxon>campanulids</taxon>
        <taxon>Apiales</taxon>
        <taxon>Apiaceae</taxon>
        <taxon>Apioideae</taxon>
        <taxon>Scandiceae</taxon>
        <taxon>Daucinae</taxon>
        <taxon>Daucus</taxon>
        <taxon>Daucus sect. Daucus</taxon>
    </lineage>
</organism>
<feature type="compositionally biased region" description="Low complexity" evidence="1">
    <location>
        <begin position="1025"/>
        <end position="1036"/>
    </location>
</feature>
<dbReference type="Gene3D" id="3.40.50.1010">
    <property type="entry name" value="5'-nuclease"/>
    <property type="match status" value="1"/>
</dbReference>
<dbReference type="PANTHER" id="PTHR22593">
    <property type="entry name" value="TRANSMEMBRANE PROTEIN 18"/>
    <property type="match status" value="1"/>
</dbReference>
<feature type="compositionally biased region" description="Basic and acidic residues" evidence="1">
    <location>
        <begin position="145"/>
        <end position="157"/>
    </location>
</feature>
<dbReference type="PANTHER" id="PTHR22593:SF8">
    <property type="entry name" value="FHA DOMAIN-CONTAINING PROTEIN PS1"/>
    <property type="match status" value="1"/>
</dbReference>
<feature type="compositionally biased region" description="Basic and acidic residues" evidence="1">
    <location>
        <begin position="169"/>
        <end position="189"/>
    </location>
</feature>
<dbReference type="GO" id="GO:0031965">
    <property type="term" value="C:nuclear membrane"/>
    <property type="evidence" value="ECO:0007669"/>
    <property type="project" value="TreeGrafter"/>
</dbReference>
<dbReference type="EMBL" id="LNRQ01000004">
    <property type="protein sequence ID" value="KZM97862.1"/>
    <property type="molecule type" value="Genomic_DNA"/>
</dbReference>
<evidence type="ECO:0000256" key="1">
    <source>
        <dbReference type="SAM" id="MobiDB-lite"/>
    </source>
</evidence>
<evidence type="ECO:0000259" key="2">
    <source>
        <dbReference type="Pfam" id="PF13638"/>
    </source>
</evidence>
<reference evidence="3" key="1">
    <citation type="journal article" date="2016" name="Nat. Genet.">
        <title>A high-quality carrot genome assembly provides new insights into carotenoid accumulation and asterid genome evolution.</title>
        <authorList>
            <person name="Iorizzo M."/>
            <person name="Ellison S."/>
            <person name="Senalik D."/>
            <person name="Zeng P."/>
            <person name="Satapoomin P."/>
            <person name="Huang J."/>
            <person name="Bowman M."/>
            <person name="Iovene M."/>
            <person name="Sanseverino W."/>
            <person name="Cavagnaro P."/>
            <person name="Yildiz M."/>
            <person name="Macko-Podgorni A."/>
            <person name="Moranska E."/>
            <person name="Grzebelus E."/>
            <person name="Grzebelus D."/>
            <person name="Ashrafi H."/>
            <person name="Zheng Z."/>
            <person name="Cheng S."/>
            <person name="Spooner D."/>
            <person name="Van Deynze A."/>
            <person name="Simon P."/>
        </authorList>
    </citation>
    <scope>NUCLEOTIDE SEQUENCE [LARGE SCALE GENOMIC DNA]</scope>
    <source>
        <tissue evidence="3">Leaf</tissue>
    </source>
</reference>
<dbReference type="Gene3D" id="2.60.200.20">
    <property type="match status" value="1"/>
</dbReference>
<dbReference type="STRING" id="79200.A0A162A937"/>
<dbReference type="Pfam" id="PF13638">
    <property type="entry name" value="PIN_4"/>
    <property type="match status" value="1"/>
</dbReference>
<feature type="region of interest" description="Disordered" evidence="1">
    <location>
        <begin position="89"/>
        <end position="110"/>
    </location>
</feature>
<dbReference type="SUPFAM" id="SSF49879">
    <property type="entry name" value="SMAD/FHA domain"/>
    <property type="match status" value="1"/>
</dbReference>
<feature type="region of interest" description="Disordered" evidence="1">
    <location>
        <begin position="145"/>
        <end position="197"/>
    </location>
</feature>
<proteinExistence type="predicted"/>
<accession>A0A162A937</accession>
<dbReference type="CDD" id="cd09880">
    <property type="entry name" value="PIN_Smg5-6-like"/>
    <property type="match status" value="1"/>
</dbReference>
<protein>
    <recommendedName>
        <fullName evidence="2">PIN domain-containing protein</fullName>
    </recommendedName>
</protein>
<evidence type="ECO:0000313" key="3">
    <source>
        <dbReference type="EMBL" id="KZM97862.1"/>
    </source>
</evidence>
<feature type="domain" description="PIN" evidence="2">
    <location>
        <begin position="1066"/>
        <end position="1228"/>
    </location>
</feature>
<gene>
    <name evidence="3" type="ORF">DCAR_014776</name>
</gene>
<dbReference type="Gramene" id="KZM97862">
    <property type="protein sequence ID" value="KZM97862"/>
    <property type="gene ID" value="DCAR_014776"/>
</dbReference>
<dbReference type="InterPro" id="IPR002716">
    <property type="entry name" value="PIN_dom"/>
</dbReference>
<name>A0A162A937_DAUCS</name>
<sequence>MIDSLSCLFVILPPPRQRVPKFHGTWVSGKKVEPGVKVDLNEGDIVQLGGSSRRYILHWVPVSRAYNLDVPFVPPMDVLMSVKETENLSNQDENCCPSTETNQIQSQGTSMGKLDLSISKNEIGVSTLSPAMPEFGDFSCDNAEAKKGNLPNEEQKQNEISGIFSGQPLKEESIEEIKSQHSGEVRENLPDVSSPINDHNKDLFREEHEENEVFVLSSGTPFNDSAVTKFEDQQFDEEHQKNEIAGIFSATPLKESAVTKCENQQSDEENDEKYEENEISGFSSGTPLKELAVTQFENQQSDEENDEHLQALAGILSGISSAKSPSGDYNKISAFSSGQLLNDSVLEIVNQQYGEEHENLLALDGAISGMANVNSLNQQCGGKHENSQALDGAISDIVNLNRPIIDHNEHLLKEEHQISDLSSGQLFNESVLEIGSQQYDEVCENSQSCLSGIENADSSLTIYHNEHPLRGESEDNEVSGFSSGQFLNESVIEITSLQSDGEDEESPLNGVLSGIANEKGSPDINNYEHRILREEFDEHETSAFSCGQLFNESVLEIDHQQYDEVVKKSQALDGVPSGAEDANSSSTIYHNELSVSSSGQLHNDSVLETKYLHCDGVDEKPPALDGYLSGIADANRSPTIYHNEHQLKEDFQKNEISGFTSVQLLDESVVEIGIQQYYEDHEKSQAVDGVPHSLCKNYHNKNLPEFFTSSFSEDVEIICASRTENEQEKMSTSGCYSPCSSTVLERKDQLYLYEQDHSTQYHLNSEVHAVQSLKNNPSKSEQESNWPEIIRDSLSDAYAVISDSSEALDNESSLNGDNKQKEVTVVTGTPKIDLMNLSVCGESIHTEVCFEQLDEKTETGITFATNNVSEPKDANVNTPLRSEEQIGEWFPTNTEVKELYNENLDYESVPEELISNIEVFAEEIFTPDKENFTPNTPIQRSTKKTDKLEDFKLLDPLCLSSPTMNSICRNFVQNEELTFSSDKENHTPKVLQKSRLVQPASRNSARLNVEPATKNRMSRIPFKSLLSNSSGKSCSNDTTSKSSNSGKYAQLIEKNTVAGDNKRWIMVADTDCLLNKVSRKALQLLQGVKGTRLIIPRVVIRELDCMKRRGYLFTKAREISSALQWIEDCMKNTNWWIHIESLMEEGSHLTPALSLSTTEIEMEDLTFSSASFSASLSLLEIVSPTPGDHILECALLNRGMKNGENLVILSDDVSLKIKAMAEGIICEAAEEFRDSLVNPFSDRFLWAKSSPRGLTWSCIDDIVLREKYYRGPFKKPPSKSGESLKGLKLILVQNSHFSGLIPN</sequence>
<comment type="caution">
    <text evidence="3">The sequence shown here is derived from an EMBL/GenBank/DDBJ whole genome shotgun (WGS) entry which is preliminary data.</text>
</comment>
<feature type="region of interest" description="Disordered" evidence="1">
    <location>
        <begin position="1025"/>
        <end position="1045"/>
    </location>
</feature>